<reference evidence="9" key="1">
    <citation type="journal article" date="2020" name="Stud. Mycol.">
        <title>101 Dothideomycetes genomes: a test case for predicting lifestyles and emergence of pathogens.</title>
        <authorList>
            <person name="Haridas S."/>
            <person name="Albert R."/>
            <person name="Binder M."/>
            <person name="Bloem J."/>
            <person name="Labutti K."/>
            <person name="Salamov A."/>
            <person name="Andreopoulos B."/>
            <person name="Baker S."/>
            <person name="Barry K."/>
            <person name="Bills G."/>
            <person name="Bluhm B."/>
            <person name="Cannon C."/>
            <person name="Castanera R."/>
            <person name="Culley D."/>
            <person name="Daum C."/>
            <person name="Ezra D."/>
            <person name="Gonzalez J."/>
            <person name="Henrissat B."/>
            <person name="Kuo A."/>
            <person name="Liang C."/>
            <person name="Lipzen A."/>
            <person name="Lutzoni F."/>
            <person name="Magnuson J."/>
            <person name="Mondo S."/>
            <person name="Nolan M."/>
            <person name="Ohm R."/>
            <person name="Pangilinan J."/>
            <person name="Park H.-J."/>
            <person name="Ramirez L."/>
            <person name="Alfaro M."/>
            <person name="Sun H."/>
            <person name="Tritt A."/>
            <person name="Yoshinaga Y."/>
            <person name="Zwiers L.-H."/>
            <person name="Turgeon B."/>
            <person name="Goodwin S."/>
            <person name="Spatafora J."/>
            <person name="Crous P."/>
            <person name="Grigoriev I."/>
        </authorList>
    </citation>
    <scope>NUCLEOTIDE SEQUENCE</scope>
    <source>
        <strain evidence="9">ATCC 36951</strain>
    </source>
</reference>
<dbReference type="GO" id="GO:0016705">
    <property type="term" value="F:oxidoreductase activity, acting on paired donors, with incorporation or reduction of molecular oxygen"/>
    <property type="evidence" value="ECO:0007669"/>
    <property type="project" value="InterPro"/>
</dbReference>
<dbReference type="InterPro" id="IPR036396">
    <property type="entry name" value="Cyt_P450_sf"/>
</dbReference>
<keyword evidence="3 6" id="KW-0349">Heme</keyword>
<dbReference type="Gene3D" id="1.10.630.10">
    <property type="entry name" value="Cytochrome P450"/>
    <property type="match status" value="1"/>
</dbReference>
<gene>
    <name evidence="9" type="ORF">M409DRAFT_64381</name>
</gene>
<feature type="transmembrane region" description="Helical" evidence="8">
    <location>
        <begin position="18"/>
        <end position="40"/>
    </location>
</feature>
<keyword evidence="4 6" id="KW-0479">Metal-binding</keyword>
<keyword evidence="8" id="KW-0472">Membrane</keyword>
<dbReference type="PRINTS" id="PR00463">
    <property type="entry name" value="EP450I"/>
</dbReference>
<dbReference type="GO" id="GO:0004497">
    <property type="term" value="F:monooxygenase activity"/>
    <property type="evidence" value="ECO:0007669"/>
    <property type="project" value="InterPro"/>
</dbReference>
<proteinExistence type="inferred from homology"/>
<dbReference type="GO" id="GO:0020037">
    <property type="term" value="F:heme binding"/>
    <property type="evidence" value="ECO:0007669"/>
    <property type="project" value="InterPro"/>
</dbReference>
<dbReference type="PRINTS" id="PR00385">
    <property type="entry name" value="P450"/>
</dbReference>
<dbReference type="InterPro" id="IPR050121">
    <property type="entry name" value="Cytochrome_P450_monoxygenase"/>
</dbReference>
<dbReference type="OrthoDB" id="1470350at2759"/>
<keyword evidence="8" id="KW-1133">Transmembrane helix</keyword>
<name>A0A6A6CW14_ZASCE</name>
<dbReference type="SUPFAM" id="SSF48264">
    <property type="entry name" value="Cytochrome P450"/>
    <property type="match status" value="1"/>
</dbReference>
<evidence type="ECO:0000313" key="10">
    <source>
        <dbReference type="Proteomes" id="UP000799537"/>
    </source>
</evidence>
<dbReference type="GO" id="GO:0005506">
    <property type="term" value="F:iron ion binding"/>
    <property type="evidence" value="ECO:0007669"/>
    <property type="project" value="InterPro"/>
</dbReference>
<sequence length="517" mass="58419">MESSNLQQLVNVSPTGPLILLLAVAPLVYISYTVIYSLYFSPLSKFPGPKLWACSELFYQRAIVKGTAHQEFLEFFSQYGPVVRITPKELIFSSPQAVRDIYGTLHVQKQLGEDHMISTLDHNVHARQRRMLSSAFSERSVRELEPVLTELIDKLIAGLQKEGVVEGKDIDIKQWVNYTTFDITGYLVFGESFHCLDNAAMHPWVAFMTDSIKAQVFMGIFLRLPGMKPLMPYLTPKKVATALSEHQSLSYNRLEQRLEQGQKTEKSDLIGLLLKNGITQKSGGFSSGEDHISKGELHANSTILILGGSETSATLLSGAIFFLTTHPSHLTRLTNLIRTTFASHTSITSLSLTPNKLPYLHAILQETLRMYPPGANQFTRRTPPDGAVIDGHFVPRDTYVGIPQWASYRNEANFKRAGEWIPERWMGGEEWEGDQRDVLQPFSLGPYSCIGVNLAWAEIRLILCRLLWHFDFEVFGGQERWYEDQKVFLVWEKPELRVRPPDSTFSSYPPPPSPSAP</sequence>
<dbReference type="RefSeq" id="XP_033670878.1">
    <property type="nucleotide sequence ID" value="XM_033816049.1"/>
</dbReference>
<dbReference type="EMBL" id="ML993586">
    <property type="protein sequence ID" value="KAF2169989.1"/>
    <property type="molecule type" value="Genomic_DNA"/>
</dbReference>
<feature type="compositionally biased region" description="Pro residues" evidence="7">
    <location>
        <begin position="508"/>
        <end position="517"/>
    </location>
</feature>
<evidence type="ECO:0008006" key="11">
    <source>
        <dbReference type="Google" id="ProtNLM"/>
    </source>
</evidence>
<dbReference type="InterPro" id="IPR002401">
    <property type="entry name" value="Cyt_P450_E_grp-I"/>
</dbReference>
<evidence type="ECO:0000256" key="8">
    <source>
        <dbReference type="SAM" id="Phobius"/>
    </source>
</evidence>
<dbReference type="CDD" id="cd11058">
    <property type="entry name" value="CYP60B-like"/>
    <property type="match status" value="1"/>
</dbReference>
<dbReference type="AlphaFoldDB" id="A0A6A6CW14"/>
<evidence type="ECO:0000256" key="6">
    <source>
        <dbReference type="PIRSR" id="PIRSR602401-1"/>
    </source>
</evidence>
<accession>A0A6A6CW14</accession>
<evidence type="ECO:0000256" key="7">
    <source>
        <dbReference type="SAM" id="MobiDB-lite"/>
    </source>
</evidence>
<keyword evidence="8" id="KW-0812">Transmembrane</keyword>
<evidence type="ECO:0000256" key="5">
    <source>
        <dbReference type="ARBA" id="ARBA00023004"/>
    </source>
</evidence>
<keyword evidence="5 6" id="KW-0408">Iron</keyword>
<dbReference type="PANTHER" id="PTHR24305">
    <property type="entry name" value="CYTOCHROME P450"/>
    <property type="match status" value="1"/>
</dbReference>
<evidence type="ECO:0000256" key="2">
    <source>
        <dbReference type="ARBA" id="ARBA00010617"/>
    </source>
</evidence>
<organism evidence="9 10">
    <name type="scientific">Zasmidium cellare ATCC 36951</name>
    <dbReference type="NCBI Taxonomy" id="1080233"/>
    <lineage>
        <taxon>Eukaryota</taxon>
        <taxon>Fungi</taxon>
        <taxon>Dikarya</taxon>
        <taxon>Ascomycota</taxon>
        <taxon>Pezizomycotina</taxon>
        <taxon>Dothideomycetes</taxon>
        <taxon>Dothideomycetidae</taxon>
        <taxon>Mycosphaerellales</taxon>
        <taxon>Mycosphaerellaceae</taxon>
        <taxon>Zasmidium</taxon>
    </lineage>
</organism>
<dbReference type="GeneID" id="54569321"/>
<keyword evidence="10" id="KW-1185">Reference proteome</keyword>
<evidence type="ECO:0000256" key="4">
    <source>
        <dbReference type="ARBA" id="ARBA00022723"/>
    </source>
</evidence>
<evidence type="ECO:0000256" key="3">
    <source>
        <dbReference type="ARBA" id="ARBA00022617"/>
    </source>
</evidence>
<protein>
    <recommendedName>
        <fullName evidence="11">Cytochrome P450 monooxygenase</fullName>
    </recommendedName>
</protein>
<comment type="cofactor">
    <cofactor evidence="1 6">
        <name>heme</name>
        <dbReference type="ChEBI" id="CHEBI:30413"/>
    </cofactor>
</comment>
<evidence type="ECO:0000313" key="9">
    <source>
        <dbReference type="EMBL" id="KAF2169989.1"/>
    </source>
</evidence>
<feature type="region of interest" description="Disordered" evidence="7">
    <location>
        <begin position="498"/>
        <end position="517"/>
    </location>
</feature>
<dbReference type="Proteomes" id="UP000799537">
    <property type="component" value="Unassembled WGS sequence"/>
</dbReference>
<dbReference type="InterPro" id="IPR001128">
    <property type="entry name" value="Cyt_P450"/>
</dbReference>
<evidence type="ECO:0000256" key="1">
    <source>
        <dbReference type="ARBA" id="ARBA00001971"/>
    </source>
</evidence>
<comment type="similarity">
    <text evidence="2">Belongs to the cytochrome P450 family.</text>
</comment>
<feature type="binding site" description="axial binding residue" evidence="6">
    <location>
        <position position="449"/>
    </location>
    <ligand>
        <name>heme</name>
        <dbReference type="ChEBI" id="CHEBI:30413"/>
    </ligand>
    <ligandPart>
        <name>Fe</name>
        <dbReference type="ChEBI" id="CHEBI:18248"/>
    </ligandPart>
</feature>
<dbReference type="PANTHER" id="PTHR24305:SF210">
    <property type="entry name" value="CYTOCHROME P450 MONOOXYGENASE ASQL-RELATED"/>
    <property type="match status" value="1"/>
</dbReference>
<dbReference type="Pfam" id="PF00067">
    <property type="entry name" value="p450"/>
    <property type="match status" value="1"/>
</dbReference>